<name>A0A830C2C6_9LAMI</name>
<evidence type="ECO:0000256" key="1">
    <source>
        <dbReference type="ARBA" id="ARBA00022741"/>
    </source>
</evidence>
<keyword evidence="6" id="KW-1185">Reference proteome</keyword>
<reference evidence="5" key="1">
    <citation type="submission" date="2020-07" db="EMBL/GenBank/DDBJ databases">
        <title>Ethylene signaling mediates host invasion by parasitic plants.</title>
        <authorList>
            <person name="Yoshida S."/>
        </authorList>
    </citation>
    <scope>NUCLEOTIDE SEQUENCE</scope>
    <source>
        <strain evidence="5">Okayama</strain>
    </source>
</reference>
<dbReference type="InterPro" id="IPR058922">
    <property type="entry name" value="WHD_DRP"/>
</dbReference>
<evidence type="ECO:0000313" key="5">
    <source>
        <dbReference type="EMBL" id="GFP90313.1"/>
    </source>
</evidence>
<dbReference type="InterPro" id="IPR056789">
    <property type="entry name" value="LRR_R13L1-DRL21"/>
</dbReference>
<gene>
    <name evidence="5" type="ORF">PHJA_001175200</name>
</gene>
<dbReference type="OrthoDB" id="913586at2759"/>
<evidence type="ECO:0000313" key="6">
    <source>
        <dbReference type="Proteomes" id="UP000653305"/>
    </source>
</evidence>
<feature type="domain" description="R13L1/DRL21-like LRR repeat region" evidence="4">
    <location>
        <begin position="200"/>
        <end position="320"/>
    </location>
</feature>
<dbReference type="Pfam" id="PF23559">
    <property type="entry name" value="WHD_DRP"/>
    <property type="match status" value="1"/>
</dbReference>
<keyword evidence="2" id="KW-0067">ATP-binding</keyword>
<evidence type="ECO:0000256" key="2">
    <source>
        <dbReference type="ARBA" id="ARBA00022840"/>
    </source>
</evidence>
<dbReference type="Proteomes" id="UP000653305">
    <property type="component" value="Unassembled WGS sequence"/>
</dbReference>
<evidence type="ECO:0000259" key="4">
    <source>
        <dbReference type="Pfam" id="PF25019"/>
    </source>
</evidence>
<comment type="caution">
    <text evidence="5">The sequence shown here is derived from an EMBL/GenBank/DDBJ whole genome shotgun (WGS) entry which is preliminary data.</text>
</comment>
<dbReference type="Pfam" id="PF25019">
    <property type="entry name" value="LRR_R13L1-DRL21"/>
    <property type="match status" value="1"/>
</dbReference>
<keyword evidence="1" id="KW-0547">Nucleotide-binding</keyword>
<evidence type="ECO:0000259" key="3">
    <source>
        <dbReference type="Pfam" id="PF23559"/>
    </source>
</evidence>
<dbReference type="AlphaFoldDB" id="A0A830C2C6"/>
<dbReference type="SUPFAM" id="SSF52058">
    <property type="entry name" value="L domain-like"/>
    <property type="match status" value="2"/>
</dbReference>
<sequence>METTGSKIFNLLLQNSLLQVGMSDDYGNVTHCNMHDLVYDLACSVLCENGLLQSRYIVYKHGGDGLLSIPKGQERYVRTLFFNGKVSDITFSDFKSLRTLTLVGEEDIDNLPTSIRELKHLRYLDISETRIKYLPDSIGELYHLQTLRAKNKREWMRSYLENLRHLHILANLSLPPEIGKLTSLQALPYFHVGGQKGYGISELGSLKDLKGKLEICNLEKVFDKNEATMADLCGKPGIYELKLVWGLLREGDEENEESVLEGLQPHPNLNSLDIFQFKGKSLQLWNGLGNLMEIKFEECSECEELPMLGYLPHLKCLYFGGLTNVKSIRSSFYGNIDNCKRDTISVLFPELERLELLDMPNLNEWQLMRAPSHFPCLQELEIRGMESSLPLENICGIKLSTLTHLIIDDIEGMECLPDWLFSNNHNLTKLNIWNFPKMTHLVPCLGGGGAPSLLRELRIFNCSILRELPEDLHNLNSLSRLEISDCPDLKSIPHPISSGGVGGHESVQGFALKESKEHIFGIFCIQCFAQNSFIHFCMITLGNVPLFIVKVTLKYVAKTATVH</sequence>
<dbReference type="PANTHER" id="PTHR47186:SF42">
    <property type="entry name" value="DISEASE RESISTANCE RPP13-LIKE PROTEIN 1"/>
    <property type="match status" value="1"/>
</dbReference>
<dbReference type="Gene3D" id="3.80.10.10">
    <property type="entry name" value="Ribonuclease Inhibitor"/>
    <property type="match status" value="2"/>
</dbReference>
<proteinExistence type="predicted"/>
<feature type="domain" description="Disease resistance protein winged helix" evidence="3">
    <location>
        <begin position="1"/>
        <end position="42"/>
    </location>
</feature>
<dbReference type="InterPro" id="IPR032675">
    <property type="entry name" value="LRR_dom_sf"/>
</dbReference>
<organism evidence="5 6">
    <name type="scientific">Phtheirospermum japonicum</name>
    <dbReference type="NCBI Taxonomy" id="374723"/>
    <lineage>
        <taxon>Eukaryota</taxon>
        <taxon>Viridiplantae</taxon>
        <taxon>Streptophyta</taxon>
        <taxon>Embryophyta</taxon>
        <taxon>Tracheophyta</taxon>
        <taxon>Spermatophyta</taxon>
        <taxon>Magnoliopsida</taxon>
        <taxon>eudicotyledons</taxon>
        <taxon>Gunneridae</taxon>
        <taxon>Pentapetalae</taxon>
        <taxon>asterids</taxon>
        <taxon>lamiids</taxon>
        <taxon>Lamiales</taxon>
        <taxon>Orobanchaceae</taxon>
        <taxon>Orobanchaceae incertae sedis</taxon>
        <taxon>Phtheirospermum</taxon>
    </lineage>
</organism>
<dbReference type="PANTHER" id="PTHR47186">
    <property type="entry name" value="LEUCINE-RICH REPEAT-CONTAINING PROTEIN 57"/>
    <property type="match status" value="1"/>
</dbReference>
<dbReference type="EMBL" id="BMAC01000215">
    <property type="protein sequence ID" value="GFP90313.1"/>
    <property type="molecule type" value="Genomic_DNA"/>
</dbReference>
<protein>
    <submittedName>
        <fullName evidence="5">Disease resistance protein rga2</fullName>
    </submittedName>
</protein>
<accession>A0A830C2C6</accession>